<evidence type="ECO:0000256" key="6">
    <source>
        <dbReference type="ARBA" id="ARBA00022777"/>
    </source>
</evidence>
<dbReference type="InterPro" id="IPR036393">
    <property type="entry name" value="AceGlu_kinase-like_sf"/>
</dbReference>
<name>A0ABV0EJC1_9ENTE</name>
<dbReference type="Pfam" id="PF00696">
    <property type="entry name" value="AA_kinase"/>
    <property type="match status" value="1"/>
</dbReference>
<evidence type="ECO:0000313" key="11">
    <source>
        <dbReference type="EMBL" id="MEO1768735.1"/>
    </source>
</evidence>
<organism evidence="11 12">
    <name type="scientific">Candidatus Enterococcus ferrettii</name>
    <dbReference type="NCBI Taxonomy" id="2815324"/>
    <lineage>
        <taxon>Bacteria</taxon>
        <taxon>Bacillati</taxon>
        <taxon>Bacillota</taxon>
        <taxon>Bacilli</taxon>
        <taxon>Lactobacillales</taxon>
        <taxon>Enterococcaceae</taxon>
        <taxon>Enterococcus</taxon>
    </lineage>
</organism>
<keyword evidence="12" id="KW-1185">Reference proteome</keyword>
<protein>
    <recommendedName>
        <fullName evidence="3 8">Carbamate kinase</fullName>
    </recommendedName>
</protein>
<dbReference type="Proteomes" id="UP000664357">
    <property type="component" value="Unassembled WGS sequence"/>
</dbReference>
<dbReference type="PIRSF" id="PIRSF000723">
    <property type="entry name" value="Carbamate_kin"/>
    <property type="match status" value="1"/>
</dbReference>
<gene>
    <name evidence="11" type="ORF">JZO67_000674</name>
</gene>
<dbReference type="Gene3D" id="3.40.1160.10">
    <property type="entry name" value="Acetylglutamate kinase-like"/>
    <property type="match status" value="1"/>
</dbReference>
<dbReference type="GO" id="GO:0016301">
    <property type="term" value="F:kinase activity"/>
    <property type="evidence" value="ECO:0007669"/>
    <property type="project" value="UniProtKB-KW"/>
</dbReference>
<dbReference type="RefSeq" id="WP_207700838.1">
    <property type="nucleotide sequence ID" value="NZ_JAFREL020000001.1"/>
</dbReference>
<dbReference type="PANTHER" id="PTHR30409:SF1">
    <property type="entry name" value="CARBAMATE KINASE-RELATED"/>
    <property type="match status" value="1"/>
</dbReference>
<evidence type="ECO:0000256" key="7">
    <source>
        <dbReference type="ARBA" id="ARBA00048467"/>
    </source>
</evidence>
<evidence type="ECO:0000256" key="1">
    <source>
        <dbReference type="ARBA" id="ARBA00005118"/>
    </source>
</evidence>
<accession>A0ABV0EJC1</accession>
<dbReference type="CDD" id="cd04235">
    <property type="entry name" value="AAK_CK"/>
    <property type="match status" value="1"/>
</dbReference>
<dbReference type="NCBIfam" id="TIGR00746">
    <property type="entry name" value="arcC"/>
    <property type="match status" value="1"/>
</dbReference>
<evidence type="ECO:0000313" key="12">
    <source>
        <dbReference type="Proteomes" id="UP000664357"/>
    </source>
</evidence>
<comment type="pathway">
    <text evidence="1">Metabolic intermediate metabolism; carbamoyl phosphate degradation; CO(2) and NH(3) from carbamoyl phosphate: step 1/1.</text>
</comment>
<dbReference type="PRINTS" id="PR01469">
    <property type="entry name" value="CARBMTKINASE"/>
</dbReference>
<dbReference type="SUPFAM" id="SSF53633">
    <property type="entry name" value="Carbamate kinase-like"/>
    <property type="match status" value="1"/>
</dbReference>
<comment type="catalytic activity">
    <reaction evidence="7">
        <text>hydrogencarbonate + NH4(+) + ATP = carbamoyl phosphate + ADP + H2O + H(+)</text>
        <dbReference type="Rhea" id="RHEA:10152"/>
        <dbReference type="ChEBI" id="CHEBI:15377"/>
        <dbReference type="ChEBI" id="CHEBI:15378"/>
        <dbReference type="ChEBI" id="CHEBI:17544"/>
        <dbReference type="ChEBI" id="CHEBI:28938"/>
        <dbReference type="ChEBI" id="CHEBI:30616"/>
        <dbReference type="ChEBI" id="CHEBI:58228"/>
        <dbReference type="ChEBI" id="CHEBI:456216"/>
        <dbReference type="EC" id="2.7.2.2"/>
    </reaction>
</comment>
<comment type="caution">
    <text evidence="11">The sequence shown here is derived from an EMBL/GenBank/DDBJ whole genome shotgun (WGS) entry which is preliminary data.</text>
</comment>
<dbReference type="InterPro" id="IPR003964">
    <property type="entry name" value="Carb_kinase"/>
</dbReference>
<evidence type="ECO:0000259" key="10">
    <source>
        <dbReference type="Pfam" id="PF00696"/>
    </source>
</evidence>
<evidence type="ECO:0000256" key="3">
    <source>
        <dbReference type="ARBA" id="ARBA00013070"/>
    </source>
</evidence>
<reference evidence="11 12" key="1">
    <citation type="submission" date="2021-03" db="EMBL/GenBank/DDBJ databases">
        <authorList>
            <person name="Gilmore M.S."/>
            <person name="Schwartzman J."/>
            <person name="Van Tyne D."/>
            <person name="Martin M."/>
            <person name="Earl A.M."/>
            <person name="Manson A.L."/>
            <person name="Straub T."/>
            <person name="Salamzade R."/>
            <person name="Saavedra J."/>
            <person name="Lebreton F."/>
            <person name="Prichula J."/>
            <person name="Schaufler K."/>
            <person name="Gaca A."/>
            <person name="Sgardioli B."/>
            <person name="Wagenaar J."/>
            <person name="Strong T."/>
        </authorList>
    </citation>
    <scope>NUCLEOTIDE SEQUENCE [LARGE SCALE GENOMIC DNA]</scope>
    <source>
        <strain evidence="11 12">665A</strain>
    </source>
</reference>
<dbReference type="NCBIfam" id="NF009007">
    <property type="entry name" value="PRK12352.1"/>
    <property type="match status" value="1"/>
</dbReference>
<dbReference type="EMBL" id="JAFREL020000001">
    <property type="protein sequence ID" value="MEO1768735.1"/>
    <property type="molecule type" value="Genomic_DNA"/>
</dbReference>
<proteinExistence type="inferred from homology"/>
<evidence type="ECO:0000256" key="5">
    <source>
        <dbReference type="ARBA" id="ARBA00022679"/>
    </source>
</evidence>
<reference evidence="11 12" key="2">
    <citation type="submission" date="2024-02" db="EMBL/GenBank/DDBJ databases">
        <title>The Genome Sequence of Enterococcus sp. DIV0159.</title>
        <authorList>
            <person name="Earl A."/>
            <person name="Manson A."/>
            <person name="Gilmore M."/>
            <person name="Sanders J."/>
            <person name="Shea T."/>
            <person name="Howe W."/>
            <person name="Livny J."/>
            <person name="Cuomo C."/>
            <person name="Neafsey D."/>
            <person name="Birren B."/>
        </authorList>
    </citation>
    <scope>NUCLEOTIDE SEQUENCE [LARGE SCALE GENOMIC DNA]</scope>
    <source>
        <strain evidence="11 12">665A</strain>
    </source>
</reference>
<dbReference type="PANTHER" id="PTHR30409">
    <property type="entry name" value="CARBAMATE KINASE"/>
    <property type="match status" value="1"/>
</dbReference>
<evidence type="ECO:0000256" key="4">
    <source>
        <dbReference type="ARBA" id="ARBA00022503"/>
    </source>
</evidence>
<keyword evidence="5 9" id="KW-0808">Transferase</keyword>
<evidence type="ECO:0000256" key="9">
    <source>
        <dbReference type="PIRNR" id="PIRNR000723"/>
    </source>
</evidence>
<keyword evidence="4" id="KW-0056">Arginine metabolism</keyword>
<keyword evidence="6 9" id="KW-0418">Kinase</keyword>
<feature type="domain" description="Aspartate/glutamate/uridylate kinase" evidence="10">
    <location>
        <begin position="3"/>
        <end position="292"/>
    </location>
</feature>
<sequence length="311" mass="33476">MSRIVVALGGNALGNTPKEQEQRIKKAAAALIGLIGSENEIIVSHGNGPQVGMIHSAFDLASRQDDSIPTIDLPECTAMSQGYIGYHLQQGLKMELQRQGMPWNVATVVTQIEVYKDDPAFKHPTKPIGRFYDQATAEKIMSKDPQQRLVEDSGRGWRRVVASPKPIDIVEKDSILNLLNNEYIVIACGGGGIPVIEEQNQLVGIPAVIDKDFASAKLAELVAADCLIILTAVDQVAIHFGKPEQENIGEMSVAQAKKYCEAGHFAAGSMLPKIQAAIEFVETAPGRKAIIASLEKASLAAKGESGTLIYH</sequence>
<evidence type="ECO:0000256" key="2">
    <source>
        <dbReference type="ARBA" id="ARBA00011066"/>
    </source>
</evidence>
<dbReference type="InterPro" id="IPR001048">
    <property type="entry name" value="Asp/Glu/Uridylate_kinase"/>
</dbReference>
<evidence type="ECO:0000256" key="8">
    <source>
        <dbReference type="NCBIfam" id="TIGR00746"/>
    </source>
</evidence>
<comment type="similarity">
    <text evidence="2 9">Belongs to the carbamate kinase family.</text>
</comment>